<dbReference type="InterPro" id="IPR029030">
    <property type="entry name" value="Caspase-like_dom_sf"/>
</dbReference>
<dbReference type="PANTHER" id="PTHR31956:SF1">
    <property type="entry name" value="NON-SPECIFIC PHOSPHOLIPASE C1"/>
    <property type="match status" value="1"/>
</dbReference>
<accession>A0ABV8ZS65</accession>
<dbReference type="EMBL" id="JBHSEK010000004">
    <property type="protein sequence ID" value="MFC4489666.1"/>
    <property type="molecule type" value="Genomic_DNA"/>
</dbReference>
<keyword evidence="1" id="KW-0378">Hydrolase</keyword>
<gene>
    <name evidence="3" type="ORF">ACFO0R_08525</name>
</gene>
<organism evidence="3 4">
    <name type="scientific">Chromobacterium aquaticum</name>
    <dbReference type="NCBI Taxonomy" id="467180"/>
    <lineage>
        <taxon>Bacteria</taxon>
        <taxon>Pseudomonadati</taxon>
        <taxon>Pseudomonadota</taxon>
        <taxon>Betaproteobacteria</taxon>
        <taxon>Neisseriales</taxon>
        <taxon>Chromobacteriaceae</taxon>
        <taxon>Chromobacterium</taxon>
    </lineage>
</organism>
<feature type="domain" description="Peptidase C14 caspase" evidence="2">
    <location>
        <begin position="783"/>
        <end position="1085"/>
    </location>
</feature>
<evidence type="ECO:0000256" key="1">
    <source>
        <dbReference type="ARBA" id="ARBA00022801"/>
    </source>
</evidence>
<dbReference type="Pfam" id="PF04185">
    <property type="entry name" value="Phosphoesterase"/>
    <property type="match status" value="1"/>
</dbReference>
<dbReference type="RefSeq" id="WP_378124550.1">
    <property type="nucleotide sequence ID" value="NZ_JBHSEK010000004.1"/>
</dbReference>
<dbReference type="SUPFAM" id="SSF52129">
    <property type="entry name" value="Caspase-like"/>
    <property type="match status" value="1"/>
</dbReference>
<evidence type="ECO:0000313" key="4">
    <source>
        <dbReference type="Proteomes" id="UP001595999"/>
    </source>
</evidence>
<comment type="caution">
    <text evidence="3">The sequence shown here is derived from an EMBL/GenBank/DDBJ whole genome shotgun (WGS) entry which is preliminary data.</text>
</comment>
<sequence>MNDPIRHVVVLMLENRSFDHLLGDLDQKLLGLEGVKNAQAYVARHPSHIPGDPAPLPFSGNAKASLDAKSLGEAADFDPSHEFLDVKAQLGGDLAAPVMNGFAANAYGVFKTKFKPETLRDSISQAMAYFPLNTSATGAIPVLQSLAQQFVVCDHWFASIPGPTWPNRFFAVAGTTKGNLRMPEGVATIPTLFRHYDMDTIFNRLHDAGKRSRIYYHDISLSLLLRQTWDIPDLRQRFSGFAADVAQAQPNDFPEFVFIEPRFFQLPFADKPNDQHPPHDIGLGDQLIADVYAALSGNQALWRETLLVVVYDEHGGFFDHVAPPPALPPDDWVAPKGPDGDLGFGFDRLGVRVPAVLASPWLQPGIDHAVYDHSSLLAYVCNKWQLPALGARCQAEMLKQPFSGLFQASPRAASPVLTARAMGAERALAQEAAAPAQPNGNQLALAYMVDFLADYLGVGDTEPGARALLSPQAASADGLLRKVDKIEARLSDQARASALLQAVPAPREAAGPIKVWMVHGVGHQDAAEQQAWKERWEQAFSASARQAGCSRAFQFQYADYDAVFQQYPLDAWTIARGLAALAAGALTPQDDKGLLDGLDQMGSVLRWTAGMTLQWVENADLRAALAATLSQQFDAFQPDLVCAHSLGSMACYELFRRMVAGGEAAALNGRGLLTFGSQLANPAVRQALGGRLEPLYDADGQGISQWFQLYNPLDRVFTWPLPWQDARSHVLTQSFSDPPLNHDGAVYLAQSRLSGEALPQLLPLAAPAPRSVQALLPAAARTRRRALLVGINAYPKPEMRLNGCVNDVYLMSSVLQECGFAADDIRVLSDERATRDALLERLDWLADGVGPGDERVFFYSGHGAELPHYGADGQPDRSDETLVPVDFDWQPEHAFTDKEFYRYYSQLPYDANFVAIFDCCYAGGMTRGGRTVRGIDPPDDVRHRMLRWEPRHQMWVPRDFAEQAAQAGRAFLPDRAAPADAIQLRRHGLGEAKALWTDSEPAFKAATAAYGHAGPYVPLLLFAAGQAELASEYNHGAAAYGAFTFTLAKRLRAAAQPLSFAALIAEVRQELQALGYQQTPTLSGHPDKMAALVPAQRWKQPG</sequence>
<keyword evidence="4" id="KW-1185">Reference proteome</keyword>
<dbReference type="Gene3D" id="3.40.50.1460">
    <property type="match status" value="1"/>
</dbReference>
<name>A0ABV8ZS65_9NEIS</name>
<dbReference type="InterPro" id="IPR017850">
    <property type="entry name" value="Alkaline_phosphatase_core_sf"/>
</dbReference>
<protein>
    <submittedName>
        <fullName evidence="3">Alkaline phosphatase family protein</fullName>
    </submittedName>
</protein>
<dbReference type="Gene3D" id="3.40.720.10">
    <property type="entry name" value="Alkaline Phosphatase, subunit A"/>
    <property type="match status" value="2"/>
</dbReference>
<dbReference type="InterPro" id="IPR011600">
    <property type="entry name" value="Pept_C14_caspase"/>
</dbReference>
<proteinExistence type="predicted"/>
<dbReference type="PANTHER" id="PTHR31956">
    <property type="entry name" value="NON-SPECIFIC PHOSPHOLIPASE C4-RELATED"/>
    <property type="match status" value="1"/>
</dbReference>
<dbReference type="Pfam" id="PF00656">
    <property type="entry name" value="Peptidase_C14"/>
    <property type="match status" value="1"/>
</dbReference>
<reference evidence="4" key="1">
    <citation type="journal article" date="2019" name="Int. J. Syst. Evol. Microbiol.">
        <title>The Global Catalogue of Microorganisms (GCM) 10K type strain sequencing project: providing services to taxonomists for standard genome sequencing and annotation.</title>
        <authorList>
            <consortium name="The Broad Institute Genomics Platform"/>
            <consortium name="The Broad Institute Genome Sequencing Center for Infectious Disease"/>
            <person name="Wu L."/>
            <person name="Ma J."/>
        </authorList>
    </citation>
    <scope>NUCLEOTIDE SEQUENCE [LARGE SCALE GENOMIC DNA]</scope>
    <source>
        <strain evidence="4">CGMCC 4.7608</strain>
    </source>
</reference>
<evidence type="ECO:0000259" key="2">
    <source>
        <dbReference type="Pfam" id="PF00656"/>
    </source>
</evidence>
<evidence type="ECO:0000313" key="3">
    <source>
        <dbReference type="EMBL" id="MFC4489666.1"/>
    </source>
</evidence>
<dbReference type="InterPro" id="IPR007312">
    <property type="entry name" value="Phosphoesterase"/>
</dbReference>
<dbReference type="Proteomes" id="UP001595999">
    <property type="component" value="Unassembled WGS sequence"/>
</dbReference>